<keyword evidence="4" id="KW-1133">Transmembrane helix</keyword>
<evidence type="ECO:0000313" key="6">
    <source>
        <dbReference type="EMBL" id="HHJ81382.1"/>
    </source>
</evidence>
<feature type="domain" description="Calx-beta" evidence="5">
    <location>
        <begin position="165"/>
        <end position="259"/>
    </location>
</feature>
<name>A0A832N5Y2_9GAMM</name>
<dbReference type="SUPFAM" id="SSF141072">
    <property type="entry name" value="CalX-like"/>
    <property type="match status" value="1"/>
</dbReference>
<keyword evidence="4" id="KW-0472">Membrane</keyword>
<comment type="caution">
    <text evidence="6">The sequence shown here is derived from an EMBL/GenBank/DDBJ whole genome shotgun (WGS) entry which is preliminary data.</text>
</comment>
<dbReference type="Proteomes" id="UP000885832">
    <property type="component" value="Unassembled WGS sequence"/>
</dbReference>
<dbReference type="InterPro" id="IPR013783">
    <property type="entry name" value="Ig-like_fold"/>
</dbReference>
<reference evidence="6" key="1">
    <citation type="journal article" date="2020" name="mSystems">
        <title>Genome- and Community-Level Interaction Insights into Carbon Utilization and Element Cycling Functions of Hydrothermarchaeota in Hydrothermal Sediment.</title>
        <authorList>
            <person name="Zhou Z."/>
            <person name="Liu Y."/>
            <person name="Xu W."/>
            <person name="Pan J."/>
            <person name="Luo Z.H."/>
            <person name="Li M."/>
        </authorList>
    </citation>
    <scope>NUCLEOTIDE SEQUENCE [LARGE SCALE GENOMIC DNA]</scope>
    <source>
        <strain evidence="6">HyVt-505</strain>
    </source>
</reference>
<organism evidence="6">
    <name type="scientific">Candidatus Tenderia electrophaga</name>
    <dbReference type="NCBI Taxonomy" id="1748243"/>
    <lineage>
        <taxon>Bacteria</taxon>
        <taxon>Pseudomonadati</taxon>
        <taxon>Pseudomonadota</taxon>
        <taxon>Gammaproteobacteria</taxon>
        <taxon>Candidatus Tenderiales</taxon>
        <taxon>Candidatus Tenderiaceae</taxon>
        <taxon>Candidatus Tenderia</taxon>
    </lineage>
</organism>
<dbReference type="EMBL" id="DRNF01000446">
    <property type="protein sequence ID" value="HHJ81382.1"/>
    <property type="molecule type" value="Genomic_DNA"/>
</dbReference>
<dbReference type="Gene3D" id="2.60.40.10">
    <property type="entry name" value="Immunoglobulins"/>
    <property type="match status" value="1"/>
</dbReference>
<keyword evidence="2" id="KW-0677">Repeat</keyword>
<keyword evidence="1" id="KW-0732">Signal</keyword>
<dbReference type="GO" id="GO:0007154">
    <property type="term" value="P:cell communication"/>
    <property type="evidence" value="ECO:0007669"/>
    <property type="project" value="InterPro"/>
</dbReference>
<dbReference type="AlphaFoldDB" id="A0A832N5Y2"/>
<evidence type="ECO:0000256" key="3">
    <source>
        <dbReference type="ARBA" id="ARBA00022837"/>
    </source>
</evidence>
<evidence type="ECO:0000256" key="1">
    <source>
        <dbReference type="ARBA" id="ARBA00022729"/>
    </source>
</evidence>
<keyword evidence="3" id="KW-0106">Calcium</keyword>
<gene>
    <name evidence="6" type="ORF">ENJ65_07085</name>
</gene>
<feature type="transmembrane region" description="Helical" evidence="4">
    <location>
        <begin position="648"/>
        <end position="669"/>
    </location>
</feature>
<protein>
    <recommendedName>
        <fullName evidence="5">Calx-beta domain-containing protein</fullName>
    </recommendedName>
</protein>
<accession>A0A832N5Y2</accession>
<dbReference type="Pfam" id="PF03160">
    <property type="entry name" value="Calx-beta"/>
    <property type="match status" value="1"/>
</dbReference>
<keyword evidence="4" id="KW-0812">Transmembrane</keyword>
<dbReference type="GO" id="GO:0016020">
    <property type="term" value="C:membrane"/>
    <property type="evidence" value="ECO:0007669"/>
    <property type="project" value="InterPro"/>
</dbReference>
<dbReference type="SUPFAM" id="SSF49299">
    <property type="entry name" value="PKD domain"/>
    <property type="match status" value="1"/>
</dbReference>
<dbReference type="InterPro" id="IPR003644">
    <property type="entry name" value="Calx_beta"/>
</dbReference>
<evidence type="ECO:0000256" key="4">
    <source>
        <dbReference type="SAM" id="Phobius"/>
    </source>
</evidence>
<dbReference type="InterPro" id="IPR038081">
    <property type="entry name" value="CalX-like_sf"/>
</dbReference>
<sequence length="689" mass="73816">MTGTQLQFNDQRARKNIGSMRFSMQRISSKQPPLYTLVALLLWLPVNGLAALTDPSNPVTPIIDSIAPEFLSGADDPNPFAAIQPIVRPDLAAIATIIEISDRVESDSPITTTFKPAGEIGPLTPGQYTITWTATDLGLNQSSTDQTISVLPSVDLSLDQIVGEGGTATVTAYLNGKAPSYPVTLPYSVVAGTADATDHNASDGNFVFAENETSASIDIAIVDDGPGDEGETFAINLTALPANQVFAGHHTSHTITITETNQTPHAHLLAKQNNKTTRIISNDAGKVTVCAKPDCGEAHDANGDTIKYDWSATDNALIPTTGTTNNKFEFETQELNPGFYTIRLTVSDATGQASSHDLLLNLPDTAIELTDADSDDDKTDDMTEGYFDDDNDGIPNYLDAIANNPSLMQAYEPYLFDPNLKTEDSYVIDSIKLDWKLSSSASNLTLYPLLIATNPGLHINIGPTAFAARKTYARLETATAVSLRGALLPDNMVSSDGQVIDIEITNLRQTGDTALIVVPQAAPTPNSKDDTPPRFILFNKDKTWQDFASDDNNEILTANKINSYCPDLSDTDSYTQTLKKGDECLLIKIQDGGNNDYDGTANGSIRLMGAVFITISGDSDSIADKSQTGGIFTGNTDAIQAGNNKLDLGSGSGGGSLGLISLLMLLLMVRKNQYTRTPPKRCLTRRSSQ</sequence>
<evidence type="ECO:0000256" key="2">
    <source>
        <dbReference type="ARBA" id="ARBA00022737"/>
    </source>
</evidence>
<dbReference type="Gene3D" id="2.60.40.2030">
    <property type="match status" value="1"/>
</dbReference>
<evidence type="ECO:0000259" key="5">
    <source>
        <dbReference type="Pfam" id="PF03160"/>
    </source>
</evidence>
<dbReference type="InterPro" id="IPR035986">
    <property type="entry name" value="PKD_dom_sf"/>
</dbReference>
<proteinExistence type="predicted"/>